<feature type="region of interest" description="Disordered" evidence="1">
    <location>
        <begin position="45"/>
        <end position="86"/>
    </location>
</feature>
<dbReference type="CTD" id="20318205"/>
<dbReference type="Proteomes" id="UP000054324">
    <property type="component" value="Unassembled WGS sequence"/>
</dbReference>
<evidence type="ECO:0000256" key="1">
    <source>
        <dbReference type="SAM" id="MobiDB-lite"/>
    </source>
</evidence>
<evidence type="ECO:0000313" key="2">
    <source>
        <dbReference type="EMBL" id="KER29366.1"/>
    </source>
</evidence>
<keyword evidence="3" id="KW-1185">Reference proteome</keyword>
<name>A0A074ZQH2_OPIVI</name>
<gene>
    <name evidence="2" type="ORF">T265_04019</name>
</gene>
<dbReference type="RefSeq" id="XP_009166901.1">
    <property type="nucleotide sequence ID" value="XM_009168637.1"/>
</dbReference>
<dbReference type="KEGG" id="ovi:T265_04019"/>
<accession>A0A074ZQH2</accession>
<proteinExistence type="predicted"/>
<evidence type="ECO:0000313" key="3">
    <source>
        <dbReference type="Proteomes" id="UP000054324"/>
    </source>
</evidence>
<reference evidence="2 3" key="1">
    <citation type="submission" date="2013-11" db="EMBL/GenBank/DDBJ databases">
        <title>Opisthorchis viverrini - life in the bile duct.</title>
        <authorList>
            <person name="Young N.D."/>
            <person name="Nagarajan N."/>
            <person name="Lin S.J."/>
            <person name="Korhonen P.K."/>
            <person name="Jex A.R."/>
            <person name="Hall R.S."/>
            <person name="Safavi-Hemami H."/>
            <person name="Kaewkong W."/>
            <person name="Bertrand D."/>
            <person name="Gao S."/>
            <person name="Seet Q."/>
            <person name="Wongkham S."/>
            <person name="Teh B.T."/>
            <person name="Wongkham C."/>
            <person name="Intapan P.M."/>
            <person name="Maleewong W."/>
            <person name="Yang X."/>
            <person name="Hu M."/>
            <person name="Wang Z."/>
            <person name="Hofmann A."/>
            <person name="Sternberg P.W."/>
            <person name="Tan P."/>
            <person name="Wang J."/>
            <person name="Gasser R.B."/>
        </authorList>
    </citation>
    <scope>NUCLEOTIDE SEQUENCE [LARGE SCALE GENOMIC DNA]</scope>
</reference>
<protein>
    <submittedName>
        <fullName evidence="2">Uncharacterized protein</fullName>
    </submittedName>
</protein>
<dbReference type="AlphaFoldDB" id="A0A074ZQH2"/>
<dbReference type="EMBL" id="KL596680">
    <property type="protein sequence ID" value="KER29366.1"/>
    <property type="molecule type" value="Genomic_DNA"/>
</dbReference>
<dbReference type="GeneID" id="20318205"/>
<sequence>MFSGKQILTRLDIFIFKIQQSRYLCPSDGKCTQATIGGKKARKSYGPGAINTMPKELNISRTENSLDRTKLDSTQPKSLERLAQVN</sequence>
<organism evidence="2 3">
    <name type="scientific">Opisthorchis viverrini</name>
    <name type="common">Southeast Asian liver fluke</name>
    <dbReference type="NCBI Taxonomy" id="6198"/>
    <lineage>
        <taxon>Eukaryota</taxon>
        <taxon>Metazoa</taxon>
        <taxon>Spiralia</taxon>
        <taxon>Lophotrochozoa</taxon>
        <taxon>Platyhelminthes</taxon>
        <taxon>Trematoda</taxon>
        <taxon>Digenea</taxon>
        <taxon>Opisthorchiida</taxon>
        <taxon>Opisthorchiata</taxon>
        <taxon>Opisthorchiidae</taxon>
        <taxon>Opisthorchis</taxon>
    </lineage>
</organism>